<evidence type="ECO:0000313" key="1">
    <source>
        <dbReference type="EMBL" id="EDS17719.1"/>
    </source>
</evidence>
<dbReference type="HOGENOM" id="CLU_2553077_0_0_9"/>
<gene>
    <name evidence="1" type="ORF">CLORAM_02514</name>
</gene>
<keyword evidence="2" id="KW-1185">Reference proteome</keyword>
<dbReference type="Proteomes" id="UP000005798">
    <property type="component" value="Unassembled WGS sequence"/>
</dbReference>
<reference evidence="1" key="1">
    <citation type="submission" date="2007-11" db="EMBL/GenBank/DDBJ databases">
        <authorList>
            <person name="Fulton L."/>
            <person name="Clifton S."/>
            <person name="Fulton B."/>
            <person name="Xu J."/>
            <person name="Minx P."/>
            <person name="Pepin K.H."/>
            <person name="Johnson M."/>
            <person name="Thiruvilangam P."/>
            <person name="Bhonagiri V."/>
            <person name="Nash W.E."/>
            <person name="Mardis E.R."/>
            <person name="Wilson R.K."/>
        </authorList>
    </citation>
    <scope>NUCLEOTIDE SEQUENCE [LARGE SCALE GENOMIC DNA]</scope>
    <source>
        <strain evidence="1">DSM 1402</strain>
    </source>
</reference>
<dbReference type="RefSeq" id="WP_003538340.1">
    <property type="nucleotide sequence ID" value="NZ_CP036346.1"/>
</dbReference>
<proteinExistence type="predicted"/>
<reference evidence="1" key="2">
    <citation type="submission" date="2014-06" db="EMBL/GenBank/DDBJ databases">
        <title>Draft genome sequence of Clostridium ramosum(DSM 1402).</title>
        <authorList>
            <person name="Sudarsanam P."/>
            <person name="Ley R."/>
            <person name="Guruge J."/>
            <person name="Turnbaugh P.J."/>
            <person name="Mahowald M."/>
            <person name="Liep D."/>
            <person name="Gordon J."/>
        </authorList>
    </citation>
    <scope>NUCLEOTIDE SEQUENCE</scope>
    <source>
        <strain evidence="1">DSM 1402</strain>
    </source>
</reference>
<sequence length="82" mass="9292">MITELVLKVFFGFANFLIGLLPKMNSEQGSITSVFYDLLQYGIYFFGSSPFAMVFASVVLWASIDILWAIIEWVYIKIPGVN</sequence>
<dbReference type="EMBL" id="ABFX02000008">
    <property type="protein sequence ID" value="EDS17719.1"/>
    <property type="molecule type" value="Genomic_DNA"/>
</dbReference>
<name>B0N7D1_9FIRM</name>
<organism evidence="1 2">
    <name type="scientific">Thomasclavelia ramosa DSM 1402</name>
    <dbReference type="NCBI Taxonomy" id="445974"/>
    <lineage>
        <taxon>Bacteria</taxon>
        <taxon>Bacillati</taxon>
        <taxon>Bacillota</taxon>
        <taxon>Erysipelotrichia</taxon>
        <taxon>Erysipelotrichales</taxon>
        <taxon>Coprobacillaceae</taxon>
        <taxon>Thomasclavelia</taxon>
    </lineage>
</organism>
<evidence type="ECO:0000313" key="2">
    <source>
        <dbReference type="Proteomes" id="UP000005798"/>
    </source>
</evidence>
<comment type="caution">
    <text evidence="1">The sequence shown here is derived from an EMBL/GenBank/DDBJ whole genome shotgun (WGS) entry which is preliminary data.</text>
</comment>
<dbReference type="AlphaFoldDB" id="B0N7D1"/>
<accession>B0N7D1</accession>
<protein>
    <submittedName>
        <fullName evidence="1">Uncharacterized protein</fullName>
    </submittedName>
</protein>